<accession>A0A5B9D5S9</accession>
<sequence>MEQENKLHRNSAFLDMDCYKHKFSRWYQRLFDDPDSMYKALDLIKHIRSKLGDDNDENGKIVFDFMSRLTRARNIKDENNKEQEIYENQETPTKIEKIQQSIDFFNPL</sequence>
<organism evidence="1 2">
    <name type="scientific">Promethearchaeum syntrophicum</name>
    <dbReference type="NCBI Taxonomy" id="2594042"/>
    <lineage>
        <taxon>Archaea</taxon>
        <taxon>Promethearchaeati</taxon>
        <taxon>Promethearchaeota</taxon>
        <taxon>Promethearchaeia</taxon>
        <taxon>Promethearchaeales</taxon>
        <taxon>Promethearchaeaceae</taxon>
        <taxon>Promethearchaeum</taxon>
    </lineage>
</organism>
<evidence type="ECO:0000313" key="1">
    <source>
        <dbReference type="EMBL" id="QEE14479.1"/>
    </source>
</evidence>
<dbReference type="GeneID" id="41328295"/>
<reference evidence="1 2" key="2">
    <citation type="journal article" date="2024" name="Int. J. Syst. Evol. Microbiol.">
        <title>Promethearchaeum syntrophicum gen. nov., sp. nov., an anaerobic, obligately syntrophic archaeon, the first isolate of the lineage 'Asgard' archaea, and proposal of the new archaeal phylum Promethearchaeota phyl. nov. and kingdom Promethearchaeati regn. nov.</title>
        <authorList>
            <person name="Imachi H."/>
            <person name="Nobu M.K."/>
            <person name="Kato S."/>
            <person name="Takaki Y."/>
            <person name="Miyazaki M."/>
            <person name="Miyata M."/>
            <person name="Ogawara M."/>
            <person name="Saito Y."/>
            <person name="Sakai S."/>
            <person name="Tahara Y.O."/>
            <person name="Takano Y."/>
            <person name="Tasumi E."/>
            <person name="Uematsu K."/>
            <person name="Yoshimura T."/>
            <person name="Itoh T."/>
            <person name="Ohkuma M."/>
            <person name="Takai K."/>
        </authorList>
    </citation>
    <scope>NUCLEOTIDE SEQUENCE [LARGE SCALE GENOMIC DNA]</scope>
    <source>
        <strain evidence="1 2">MK-D1</strain>
    </source>
</reference>
<dbReference type="KEGG" id="psyt:DSAG12_00292"/>
<protein>
    <submittedName>
        <fullName evidence="1">Uncharacterized protein</fullName>
    </submittedName>
</protein>
<gene>
    <name evidence="1" type="ORF">DSAG12_00292</name>
</gene>
<proteinExistence type="predicted"/>
<keyword evidence="2" id="KW-1185">Reference proteome</keyword>
<dbReference type="Proteomes" id="UP000321408">
    <property type="component" value="Chromosome"/>
</dbReference>
<name>A0A5B9D5S9_9ARCH</name>
<dbReference type="AlphaFoldDB" id="A0A5B9D5S9"/>
<dbReference type="EMBL" id="CP042905">
    <property type="protein sequence ID" value="QEE14479.1"/>
    <property type="molecule type" value="Genomic_DNA"/>
</dbReference>
<reference evidence="1 2" key="1">
    <citation type="journal article" date="2020" name="Nature">
        <title>Isolation of an archaeon at the prokaryote-eukaryote interface.</title>
        <authorList>
            <person name="Imachi H."/>
            <person name="Nobu M.K."/>
            <person name="Nakahara N."/>
            <person name="Morono Y."/>
            <person name="Ogawara M."/>
            <person name="Takaki Y."/>
            <person name="Takano Y."/>
            <person name="Uematsu K."/>
            <person name="Ikuta T."/>
            <person name="Ito M."/>
            <person name="Matsui Y."/>
            <person name="Miyazaki M."/>
            <person name="Murata K."/>
            <person name="Saito Y."/>
            <person name="Sakai S."/>
            <person name="Song C."/>
            <person name="Tasumi E."/>
            <person name="Yamanaka Y."/>
            <person name="Yamaguchi T."/>
            <person name="Kamagata Y."/>
            <person name="Tamaki H."/>
            <person name="Takai K."/>
        </authorList>
    </citation>
    <scope>NUCLEOTIDE SEQUENCE [LARGE SCALE GENOMIC DNA]</scope>
    <source>
        <strain evidence="1 2">MK-D1</strain>
    </source>
</reference>
<dbReference type="RefSeq" id="WP_147661432.1">
    <property type="nucleotide sequence ID" value="NZ_CP042905.2"/>
</dbReference>
<evidence type="ECO:0000313" key="2">
    <source>
        <dbReference type="Proteomes" id="UP000321408"/>
    </source>
</evidence>